<keyword evidence="3" id="KW-1185">Reference proteome</keyword>
<evidence type="ECO:0000256" key="1">
    <source>
        <dbReference type="SAM" id="MobiDB-lite"/>
    </source>
</evidence>
<feature type="compositionally biased region" description="Polar residues" evidence="1">
    <location>
        <begin position="16"/>
        <end position="26"/>
    </location>
</feature>
<evidence type="ECO:0000313" key="2">
    <source>
        <dbReference type="EMBL" id="CAG8950041.1"/>
    </source>
</evidence>
<reference evidence="2" key="1">
    <citation type="submission" date="2021-07" db="EMBL/GenBank/DDBJ databases">
        <authorList>
            <person name="Durling M."/>
        </authorList>
    </citation>
    <scope>NUCLEOTIDE SEQUENCE</scope>
</reference>
<sequence>MPIHTIIISAPASEKPQASSVPNVQATKAWESVPRLQDLPKDASARKEKTSTLKLGDLEARGDPTVHTSDRSVEDNTEGAGKNVCTNEFTLKEEEFPALPDAPPVSEEFRRPAMTNYDVVTCGGWTYRGSRPLNVSQYERYKCAY</sequence>
<gene>
    <name evidence="2" type="ORF">HYFRA_00008273</name>
</gene>
<dbReference type="AlphaFoldDB" id="A0A9N9KN67"/>
<feature type="compositionally biased region" description="Basic and acidic residues" evidence="1">
    <location>
        <begin position="38"/>
        <end position="74"/>
    </location>
</feature>
<organism evidence="2 3">
    <name type="scientific">Hymenoscyphus fraxineus</name>
    <dbReference type="NCBI Taxonomy" id="746836"/>
    <lineage>
        <taxon>Eukaryota</taxon>
        <taxon>Fungi</taxon>
        <taxon>Dikarya</taxon>
        <taxon>Ascomycota</taxon>
        <taxon>Pezizomycotina</taxon>
        <taxon>Leotiomycetes</taxon>
        <taxon>Helotiales</taxon>
        <taxon>Helotiaceae</taxon>
        <taxon>Hymenoscyphus</taxon>
    </lineage>
</organism>
<evidence type="ECO:0000313" key="3">
    <source>
        <dbReference type="Proteomes" id="UP000696280"/>
    </source>
</evidence>
<proteinExistence type="predicted"/>
<protein>
    <submittedName>
        <fullName evidence="2">Uncharacterized protein</fullName>
    </submittedName>
</protein>
<comment type="caution">
    <text evidence="2">The sequence shown here is derived from an EMBL/GenBank/DDBJ whole genome shotgun (WGS) entry which is preliminary data.</text>
</comment>
<accession>A0A9N9KN67</accession>
<name>A0A9N9KN67_9HELO</name>
<dbReference type="EMBL" id="CAJVRL010000035">
    <property type="protein sequence ID" value="CAG8950041.1"/>
    <property type="molecule type" value="Genomic_DNA"/>
</dbReference>
<feature type="region of interest" description="Disordered" evidence="1">
    <location>
        <begin position="1"/>
        <end position="82"/>
    </location>
</feature>
<dbReference type="Proteomes" id="UP000696280">
    <property type="component" value="Unassembled WGS sequence"/>
</dbReference>